<evidence type="ECO:0000313" key="1">
    <source>
        <dbReference type="EMBL" id="VFQ58688.1"/>
    </source>
</evidence>
<sequence>MCELSLVEEEAGGCALDIDPKKEVQVTHVCHGEFSLKLLNEALKPCRGGCPSTLSGGGAIAIIDAKKPIPTAAVRRAAAVIAAVLVADAGIPTCQQRRAAGSAQWSPLPIEKEKGRPYLEKTRHGGRSFDGGAKLMLELHGSSMLIVVKQLMNHRPEGRCSSDRRENEIRHLICDGGENPSLEDNIKLKPFVVVVGDGSNRAFEIAMEIELPCKKEEQAAPLFIVWLRKTELNWNMKFDI</sequence>
<dbReference type="EMBL" id="OOIL02000001">
    <property type="protein sequence ID" value="VFQ58688.1"/>
    <property type="molecule type" value="Genomic_DNA"/>
</dbReference>
<evidence type="ECO:0000313" key="2">
    <source>
        <dbReference type="Proteomes" id="UP000595140"/>
    </source>
</evidence>
<protein>
    <submittedName>
        <fullName evidence="1">Uncharacterized protein</fullName>
    </submittedName>
</protein>
<gene>
    <name evidence="1" type="ORF">CCAM_LOCUS464</name>
</gene>
<dbReference type="Proteomes" id="UP000595140">
    <property type="component" value="Unassembled WGS sequence"/>
</dbReference>
<proteinExistence type="predicted"/>
<organism evidence="1 2">
    <name type="scientific">Cuscuta campestris</name>
    <dbReference type="NCBI Taxonomy" id="132261"/>
    <lineage>
        <taxon>Eukaryota</taxon>
        <taxon>Viridiplantae</taxon>
        <taxon>Streptophyta</taxon>
        <taxon>Embryophyta</taxon>
        <taxon>Tracheophyta</taxon>
        <taxon>Spermatophyta</taxon>
        <taxon>Magnoliopsida</taxon>
        <taxon>eudicotyledons</taxon>
        <taxon>Gunneridae</taxon>
        <taxon>Pentapetalae</taxon>
        <taxon>asterids</taxon>
        <taxon>lamiids</taxon>
        <taxon>Solanales</taxon>
        <taxon>Convolvulaceae</taxon>
        <taxon>Cuscuteae</taxon>
        <taxon>Cuscuta</taxon>
        <taxon>Cuscuta subgen. Grammica</taxon>
        <taxon>Cuscuta sect. Cleistogrammica</taxon>
    </lineage>
</organism>
<accession>A0A484K224</accession>
<reference evidence="1 2" key="1">
    <citation type="submission" date="2018-04" db="EMBL/GenBank/DDBJ databases">
        <authorList>
            <person name="Vogel A."/>
        </authorList>
    </citation>
    <scope>NUCLEOTIDE SEQUENCE [LARGE SCALE GENOMIC DNA]</scope>
</reference>
<dbReference type="AlphaFoldDB" id="A0A484K224"/>
<keyword evidence="2" id="KW-1185">Reference proteome</keyword>
<name>A0A484K224_9ASTE</name>